<accession>A0A941I424</accession>
<keyword evidence="8" id="KW-0282">Flagellum</keyword>
<keyword evidence="8" id="KW-0969">Cilium</keyword>
<evidence type="ECO:0000256" key="4">
    <source>
        <dbReference type="ARBA" id="ARBA00023143"/>
    </source>
</evidence>
<dbReference type="Pfam" id="PF02465">
    <property type="entry name" value="FliD_N"/>
    <property type="match status" value="1"/>
</dbReference>
<proteinExistence type="inferred from homology"/>
<keyword evidence="8" id="KW-0966">Cell projection</keyword>
<dbReference type="GO" id="GO:0009424">
    <property type="term" value="C:bacterial-type flagellum hook"/>
    <property type="evidence" value="ECO:0007669"/>
    <property type="project" value="UniProtKB-UniRule"/>
</dbReference>
<organism evidence="8 9">
    <name type="scientific">Undibacterium baiyunense</name>
    <dbReference type="NCBI Taxonomy" id="2828731"/>
    <lineage>
        <taxon>Bacteria</taxon>
        <taxon>Pseudomonadati</taxon>
        <taxon>Pseudomonadota</taxon>
        <taxon>Betaproteobacteria</taxon>
        <taxon>Burkholderiales</taxon>
        <taxon>Oxalobacteraceae</taxon>
        <taxon>Undibacterium</taxon>
    </lineage>
</organism>
<evidence type="ECO:0000313" key="8">
    <source>
        <dbReference type="EMBL" id="MBR7748072.1"/>
    </source>
</evidence>
<comment type="subunit">
    <text evidence="2 5">Homopentamer.</text>
</comment>
<dbReference type="AlphaFoldDB" id="A0A941I424"/>
<evidence type="ECO:0000259" key="7">
    <source>
        <dbReference type="Pfam" id="PF07195"/>
    </source>
</evidence>
<evidence type="ECO:0000259" key="6">
    <source>
        <dbReference type="Pfam" id="PF02465"/>
    </source>
</evidence>
<dbReference type="RefSeq" id="WP_212685416.1">
    <property type="nucleotide sequence ID" value="NZ_JAGSPM010000011.1"/>
</dbReference>
<sequence length="671" mass="67286">MAIQSTGVGSNLDVNSLISKLMQVESQPLTSLAKKEASYLAKLTAYGSLNGALSTFQSAFVGLSSTSTFQNLSANVGDASILNATTTSVATAGNYNINVTQLAKAQTISSAGQVSTTDTIGTGATTTITFQFGTISGGTLTNGIYSGADFTQDANQAIGTVTIDSTNNSLQGIRDAINAAGKGVTASIVGDGSATPYHLVLSSNKTGATSSLKIDVSGDAALQSLLSYDPEGTQNLKETTTGQNATLSINGIDITSASNTVNDAVQGAAITLSKTGSTTLALSNNTSGVQNSINGFVKAYNDLQATFKSLTGFDASTKKGGVLTGDAAARGAQSQVRNALSSAVNGLGGNITTLSSIGISFQKDGTLSVDSTKLQTALNNNFKDISGLFATIGKATDSLVSYSSSTSATAQGNYALNVTALATQGSLTGDLNLNAASTTIDPNTSINVTIDGTSASVSLAAGNYTASQLTTLLQTSINGTSAFSAAGIKVNAAITGSGFLKLTSNSYGSTSNVSLNNGTGTGVSALTGTISSGTVGTNVTGSLNGVAAVGSGQFLTGSNGSAAEGLKVLVTGGTTGDRGTIHFSKGYASQLSNLFTSIVGSGGSISSSTDGVNRTIKDIGKQRDTLNSRLIDTEARYRAQFTALDTIISGLNNTSSFLTQQLSALTGTNTK</sequence>
<feature type="domain" description="Flagellar hook-associated protein 2 C-terminal" evidence="7">
    <location>
        <begin position="242"/>
        <end position="394"/>
    </location>
</feature>
<evidence type="ECO:0000256" key="2">
    <source>
        <dbReference type="ARBA" id="ARBA00011255"/>
    </source>
</evidence>
<gene>
    <name evidence="8" type="primary">fliD</name>
    <name evidence="8" type="ORF">KDM92_15910</name>
</gene>
<dbReference type="GO" id="GO:0071973">
    <property type="term" value="P:bacterial-type flagellum-dependent cell motility"/>
    <property type="evidence" value="ECO:0007669"/>
    <property type="project" value="TreeGrafter"/>
</dbReference>
<dbReference type="InterPro" id="IPR040026">
    <property type="entry name" value="FliD"/>
</dbReference>
<name>A0A941I424_9BURK</name>
<evidence type="ECO:0000256" key="1">
    <source>
        <dbReference type="ARBA" id="ARBA00009764"/>
    </source>
</evidence>
<dbReference type="Proteomes" id="UP000680158">
    <property type="component" value="Unassembled WGS sequence"/>
</dbReference>
<keyword evidence="9" id="KW-1185">Reference proteome</keyword>
<comment type="subcellular location">
    <subcellularLocation>
        <location evidence="5">Secreted</location>
    </subcellularLocation>
    <subcellularLocation>
        <location evidence="5">Bacterial flagellum</location>
    </subcellularLocation>
</comment>
<evidence type="ECO:0000313" key="9">
    <source>
        <dbReference type="Proteomes" id="UP000680158"/>
    </source>
</evidence>
<keyword evidence="3" id="KW-0175">Coiled coil</keyword>
<evidence type="ECO:0000256" key="5">
    <source>
        <dbReference type="RuleBase" id="RU362066"/>
    </source>
</evidence>
<comment type="function">
    <text evidence="5">Required for morphogenesis and for the elongation of the flagellar filament by facilitating polymerization of the flagellin monomers at the tip of growing filament. Forms a capping structure, which prevents flagellin subunits (transported through the central channel of the flagellum) from leaking out without polymerization at the distal end.</text>
</comment>
<dbReference type="Pfam" id="PF07195">
    <property type="entry name" value="FliD_C"/>
    <property type="match status" value="2"/>
</dbReference>
<comment type="similarity">
    <text evidence="1 5">Belongs to the FliD family.</text>
</comment>
<dbReference type="PANTHER" id="PTHR30288:SF0">
    <property type="entry name" value="FLAGELLAR HOOK-ASSOCIATED PROTEIN 2"/>
    <property type="match status" value="1"/>
</dbReference>
<dbReference type="InterPro" id="IPR003481">
    <property type="entry name" value="FliD_N"/>
</dbReference>
<dbReference type="EMBL" id="JAGSPM010000011">
    <property type="protein sequence ID" value="MBR7748072.1"/>
    <property type="molecule type" value="Genomic_DNA"/>
</dbReference>
<protein>
    <recommendedName>
        <fullName evidence="5">Flagellar hook-associated protein 2</fullName>
        <shortName evidence="5">HAP2</shortName>
    </recommendedName>
    <alternativeName>
        <fullName evidence="5">Flagellar cap protein</fullName>
    </alternativeName>
</protein>
<reference evidence="8 9" key="1">
    <citation type="submission" date="2021-04" db="EMBL/GenBank/DDBJ databases">
        <title>novel species isolated from subtropical streams in China.</title>
        <authorList>
            <person name="Lu H."/>
        </authorList>
    </citation>
    <scope>NUCLEOTIDE SEQUENCE [LARGE SCALE GENOMIC DNA]</scope>
    <source>
        <strain evidence="8 9">BYS107W</strain>
    </source>
</reference>
<dbReference type="GO" id="GO:0009421">
    <property type="term" value="C:bacterial-type flagellum filament cap"/>
    <property type="evidence" value="ECO:0007669"/>
    <property type="project" value="InterPro"/>
</dbReference>
<dbReference type="GO" id="GO:0005576">
    <property type="term" value="C:extracellular region"/>
    <property type="evidence" value="ECO:0007669"/>
    <property type="project" value="UniProtKB-SubCell"/>
</dbReference>
<dbReference type="GO" id="GO:0007155">
    <property type="term" value="P:cell adhesion"/>
    <property type="evidence" value="ECO:0007669"/>
    <property type="project" value="InterPro"/>
</dbReference>
<keyword evidence="5" id="KW-0964">Secreted</keyword>
<comment type="caution">
    <text evidence="8">The sequence shown here is derived from an EMBL/GenBank/DDBJ whole genome shotgun (WGS) entry which is preliminary data.</text>
</comment>
<feature type="domain" description="Flagellar hook-associated protein 2 C-terminal" evidence="7">
    <location>
        <begin position="563"/>
        <end position="652"/>
    </location>
</feature>
<evidence type="ECO:0000256" key="3">
    <source>
        <dbReference type="ARBA" id="ARBA00023054"/>
    </source>
</evidence>
<keyword evidence="4 5" id="KW-0975">Bacterial flagellum</keyword>
<dbReference type="InterPro" id="IPR010809">
    <property type="entry name" value="FliD_C"/>
</dbReference>
<dbReference type="PANTHER" id="PTHR30288">
    <property type="entry name" value="FLAGELLAR CAP/ASSEMBLY PROTEIN FLID"/>
    <property type="match status" value="1"/>
</dbReference>
<feature type="domain" description="Flagellar hook-associated protein 2 N-terminal" evidence="6">
    <location>
        <begin position="10"/>
        <end position="106"/>
    </location>
</feature>